<dbReference type="EMBL" id="MU006334">
    <property type="protein sequence ID" value="KAF2846565.1"/>
    <property type="molecule type" value="Genomic_DNA"/>
</dbReference>
<evidence type="ECO:0000256" key="1">
    <source>
        <dbReference type="SAM" id="MobiDB-lite"/>
    </source>
</evidence>
<organism evidence="2 3">
    <name type="scientific">Plenodomus tracheiphilus IPT5</name>
    <dbReference type="NCBI Taxonomy" id="1408161"/>
    <lineage>
        <taxon>Eukaryota</taxon>
        <taxon>Fungi</taxon>
        <taxon>Dikarya</taxon>
        <taxon>Ascomycota</taxon>
        <taxon>Pezizomycotina</taxon>
        <taxon>Dothideomycetes</taxon>
        <taxon>Pleosporomycetidae</taxon>
        <taxon>Pleosporales</taxon>
        <taxon>Pleosporineae</taxon>
        <taxon>Leptosphaeriaceae</taxon>
        <taxon>Plenodomus</taxon>
    </lineage>
</organism>
<dbReference type="Proteomes" id="UP000799423">
    <property type="component" value="Unassembled WGS sequence"/>
</dbReference>
<feature type="non-terminal residue" evidence="2">
    <location>
        <position position="161"/>
    </location>
</feature>
<reference evidence="2" key="1">
    <citation type="submission" date="2020-01" db="EMBL/GenBank/DDBJ databases">
        <authorList>
            <consortium name="DOE Joint Genome Institute"/>
            <person name="Haridas S."/>
            <person name="Albert R."/>
            <person name="Binder M."/>
            <person name="Bloem J."/>
            <person name="Labutti K."/>
            <person name="Salamov A."/>
            <person name="Andreopoulos B."/>
            <person name="Baker S.E."/>
            <person name="Barry K."/>
            <person name="Bills G."/>
            <person name="Bluhm B.H."/>
            <person name="Cannon C."/>
            <person name="Castanera R."/>
            <person name="Culley D.E."/>
            <person name="Daum C."/>
            <person name="Ezra D."/>
            <person name="Gonzalez J.B."/>
            <person name="Henrissat B."/>
            <person name="Kuo A."/>
            <person name="Liang C."/>
            <person name="Lipzen A."/>
            <person name="Lutzoni F."/>
            <person name="Magnuson J."/>
            <person name="Mondo S."/>
            <person name="Nolan M."/>
            <person name="Ohm R."/>
            <person name="Pangilinan J."/>
            <person name="Park H.-J."/>
            <person name="Ramirez L."/>
            <person name="Alfaro M."/>
            <person name="Sun H."/>
            <person name="Tritt A."/>
            <person name="Yoshinaga Y."/>
            <person name="Zwiers L.-H."/>
            <person name="Turgeon B.G."/>
            <person name="Goodwin S.B."/>
            <person name="Spatafora J.W."/>
            <person name="Crous P.W."/>
            <person name="Grigoriev I.V."/>
        </authorList>
    </citation>
    <scope>NUCLEOTIDE SEQUENCE</scope>
    <source>
        <strain evidence="2">IPT5</strain>
    </source>
</reference>
<accession>A0A6A7AWN2</accession>
<protein>
    <submittedName>
        <fullName evidence="2">Uncharacterized protein</fullName>
    </submittedName>
</protein>
<feature type="region of interest" description="Disordered" evidence="1">
    <location>
        <begin position="1"/>
        <end position="22"/>
    </location>
</feature>
<dbReference type="AlphaFoldDB" id="A0A6A7AWN2"/>
<proteinExistence type="predicted"/>
<name>A0A6A7AWN2_9PLEO</name>
<keyword evidence="3" id="KW-1185">Reference proteome</keyword>
<evidence type="ECO:0000313" key="2">
    <source>
        <dbReference type="EMBL" id="KAF2846565.1"/>
    </source>
</evidence>
<gene>
    <name evidence="2" type="ORF">T440DRAFT_432613</name>
</gene>
<evidence type="ECO:0000313" key="3">
    <source>
        <dbReference type="Proteomes" id="UP000799423"/>
    </source>
</evidence>
<sequence>MAPECKASPHVQHERVHSSPGLSLRRCHQAIAVPGAGHVKGAHIVTHTGDRSQCSRYHVRSHAASSMCICDNLLILFGEIVDQSRSSATVAQTRSQFHSTYTSAALAPGPISSELHLEHTMLSTMPLQLATSMRYCSLSCAGITDHFLRSSCGAAEQHMIY</sequence>